<accession>A0AAN9FIF7</accession>
<evidence type="ECO:0008006" key="6">
    <source>
        <dbReference type="Google" id="ProtNLM"/>
    </source>
</evidence>
<evidence type="ECO:0000259" key="2">
    <source>
        <dbReference type="Pfam" id="PF06075"/>
    </source>
</evidence>
<evidence type="ECO:0000256" key="1">
    <source>
        <dbReference type="SAM" id="MobiDB-lite"/>
    </source>
</evidence>
<feature type="domain" description="DUF6857" evidence="3">
    <location>
        <begin position="375"/>
        <end position="530"/>
    </location>
</feature>
<reference evidence="4 5" key="1">
    <citation type="submission" date="2024-01" db="EMBL/GenBank/DDBJ databases">
        <title>The genomes of 5 underutilized Papilionoideae crops provide insights into root nodulation and disease resistanc.</title>
        <authorList>
            <person name="Yuan L."/>
        </authorList>
    </citation>
    <scope>NUCLEOTIDE SEQUENCE [LARGE SCALE GENOMIC DNA]</scope>
    <source>
        <strain evidence="4">ZHUSHIDOU_FW_LH</strain>
        <tissue evidence="4">Leaf</tissue>
    </source>
</reference>
<evidence type="ECO:0000259" key="3">
    <source>
        <dbReference type="Pfam" id="PF21647"/>
    </source>
</evidence>
<evidence type="ECO:0000313" key="5">
    <source>
        <dbReference type="Proteomes" id="UP001372338"/>
    </source>
</evidence>
<sequence>MASLIPGVLLKLLQTMNSNVKIRGEYRSVLLQVISIVPALSGSELWPNEGFFIKVSDSSHSTYVSLSKQDNEIILNNNLQLGQFFYVDKMEAGTPVPILVGVRPVPGRHPFVGNPKDLMQMLDPSKAPLHSDKDGVNGSKSMDLAEAKENSGSRQKLVIKEEKAGVASRYMQGVLNSNSKVNVPENIVLSKGNVLESDVDSKKAGSAKGKQQEIKGQVLPTTPRCKQLEALSPRQEVAQSNFQETVMVPSKRTSTKHSSTKQENLNLNFSSRLKDKSNNTEAIPWSSLPPKLLRPGKGILRRKHLASQVVVEAQKEASAAATLVKCLSMFANIHSSAASANPHVTLNKFFALQQLMDQPNGKTQLKDKSLQLNKTPSPSEKDIPGKKAGLMPAKGKSTSMSPKPLTELSETEKHEWIKGDGMKEINELREVFLNETRSWFLKYFEKILDAGFSVGSQEKGKESKDIAGRQIEQDNHIALTLSNLKHGKEWLDKLSSSLNTENEGLAEIVERLKQKVYSSLLVHVDSAALALEKRV</sequence>
<comment type="caution">
    <text evidence="4">The sequence shown here is derived from an EMBL/GenBank/DDBJ whole genome shotgun (WGS) entry which is preliminary data.</text>
</comment>
<feature type="region of interest" description="Disordered" evidence="1">
    <location>
        <begin position="362"/>
        <end position="411"/>
    </location>
</feature>
<dbReference type="Pfam" id="PF21647">
    <property type="entry name" value="DUF6857"/>
    <property type="match status" value="2"/>
</dbReference>
<evidence type="ECO:0000313" key="4">
    <source>
        <dbReference type="EMBL" id="KAK7277032.1"/>
    </source>
</evidence>
<gene>
    <name evidence="4" type="ORF">RIF29_18181</name>
</gene>
<keyword evidence="5" id="KW-1185">Reference proteome</keyword>
<proteinExistence type="predicted"/>
<dbReference type="InterPro" id="IPR049172">
    <property type="entry name" value="DUF6857_pln"/>
</dbReference>
<dbReference type="PANTHER" id="PTHR31928:SF2">
    <property type="entry name" value="EXPRESSED PROTEIN"/>
    <property type="match status" value="1"/>
</dbReference>
<feature type="domain" description="DUF6857" evidence="3">
    <location>
        <begin position="274"/>
        <end position="361"/>
    </location>
</feature>
<dbReference type="PANTHER" id="PTHR31928">
    <property type="entry name" value="EXPRESSED PROTEIN"/>
    <property type="match status" value="1"/>
</dbReference>
<dbReference type="InterPro" id="IPR048297">
    <property type="entry name" value="DUF936_dom_pln"/>
</dbReference>
<name>A0AAN9FIF7_CROPI</name>
<dbReference type="Pfam" id="PF06075">
    <property type="entry name" value="DUF936"/>
    <property type="match status" value="1"/>
</dbReference>
<dbReference type="Proteomes" id="UP001372338">
    <property type="component" value="Unassembled WGS sequence"/>
</dbReference>
<dbReference type="EMBL" id="JAYWIO010000003">
    <property type="protein sequence ID" value="KAK7277032.1"/>
    <property type="molecule type" value="Genomic_DNA"/>
</dbReference>
<organism evidence="4 5">
    <name type="scientific">Crotalaria pallida</name>
    <name type="common">Smooth rattlebox</name>
    <name type="synonym">Crotalaria striata</name>
    <dbReference type="NCBI Taxonomy" id="3830"/>
    <lineage>
        <taxon>Eukaryota</taxon>
        <taxon>Viridiplantae</taxon>
        <taxon>Streptophyta</taxon>
        <taxon>Embryophyta</taxon>
        <taxon>Tracheophyta</taxon>
        <taxon>Spermatophyta</taxon>
        <taxon>Magnoliopsida</taxon>
        <taxon>eudicotyledons</taxon>
        <taxon>Gunneridae</taxon>
        <taxon>Pentapetalae</taxon>
        <taxon>rosids</taxon>
        <taxon>fabids</taxon>
        <taxon>Fabales</taxon>
        <taxon>Fabaceae</taxon>
        <taxon>Papilionoideae</taxon>
        <taxon>50 kb inversion clade</taxon>
        <taxon>genistoids sensu lato</taxon>
        <taxon>core genistoids</taxon>
        <taxon>Crotalarieae</taxon>
        <taxon>Crotalaria</taxon>
    </lineage>
</organism>
<dbReference type="InterPro" id="IPR010341">
    <property type="entry name" value="DUF936_pln"/>
</dbReference>
<feature type="domain" description="DUF936" evidence="2">
    <location>
        <begin position="4"/>
        <end position="119"/>
    </location>
</feature>
<protein>
    <recommendedName>
        <fullName evidence="6">DUF936 family protein</fullName>
    </recommendedName>
</protein>
<dbReference type="AlphaFoldDB" id="A0AAN9FIF7"/>